<proteinExistence type="predicted"/>
<dbReference type="AlphaFoldDB" id="A0AAW6SWG3"/>
<dbReference type="InterPro" id="IPR045527">
    <property type="entry name" value="DUF6470"/>
</dbReference>
<gene>
    <name evidence="1" type="ORF">P5X88_10035</name>
</gene>
<comment type="caution">
    <text evidence="1">The sequence shown here is derived from an EMBL/GenBank/DDBJ whole genome shotgun (WGS) entry which is preliminary data.</text>
</comment>
<protein>
    <submittedName>
        <fullName evidence="1">DUF6470 family protein</fullName>
    </submittedName>
</protein>
<dbReference type="RefSeq" id="WP_280616580.1">
    <property type="nucleotide sequence ID" value="NZ_JAROYP010000005.1"/>
</dbReference>
<name>A0AAW6SWG3_9BACI</name>
<accession>A0AAW6SWG3</accession>
<evidence type="ECO:0000313" key="2">
    <source>
        <dbReference type="Proteomes" id="UP001159179"/>
    </source>
</evidence>
<evidence type="ECO:0000313" key="1">
    <source>
        <dbReference type="EMBL" id="MDH5161279.1"/>
    </source>
</evidence>
<reference evidence="1" key="1">
    <citation type="submission" date="2023-03" db="EMBL/GenBank/DDBJ databases">
        <title>Bacterial isolates from washroom surfaces on a university campus.</title>
        <authorList>
            <person name="Holman D.B."/>
            <person name="Gzyl K.E."/>
            <person name="Taheri A.E."/>
        </authorList>
    </citation>
    <scope>NUCLEOTIDE SEQUENCE</scope>
    <source>
        <strain evidence="1">RD03</strain>
    </source>
</reference>
<dbReference type="Proteomes" id="UP001159179">
    <property type="component" value="Unassembled WGS sequence"/>
</dbReference>
<dbReference type="EMBL" id="JAROYP010000005">
    <property type="protein sequence ID" value="MDH5161279.1"/>
    <property type="molecule type" value="Genomic_DNA"/>
</dbReference>
<sequence length="197" mass="22685">MRLPQIRLESQFAQIQMNTQPAIQSIEQPKADLDIQQPTAELHIDRFPSKLNIDQSEARADVDLKTIKRRIEEFAQTGYQDLLEGIARRAQEGNELMRIENGGNTIASIAKQNGKLFPTHDITIGFIPKLGSVKIDYEPTKLDIQWDVKKPIINTQIKKPIIDYQPGNVDVQIKRYQDLKIDFENLKFTGINYEQRI</sequence>
<organism evidence="1 2">
    <name type="scientific">Heyndrickxia oleronia</name>
    <dbReference type="NCBI Taxonomy" id="38875"/>
    <lineage>
        <taxon>Bacteria</taxon>
        <taxon>Bacillati</taxon>
        <taxon>Bacillota</taxon>
        <taxon>Bacilli</taxon>
        <taxon>Bacillales</taxon>
        <taxon>Bacillaceae</taxon>
        <taxon>Heyndrickxia</taxon>
    </lineage>
</organism>
<dbReference type="Pfam" id="PF20074">
    <property type="entry name" value="DUF6470"/>
    <property type="match status" value="1"/>
</dbReference>